<reference evidence="2" key="2">
    <citation type="submission" date="2020-05" db="EMBL/GenBank/DDBJ databases">
        <authorList>
            <person name="Kim H.-S."/>
            <person name="Proctor R.H."/>
            <person name="Brown D.W."/>
        </authorList>
    </citation>
    <scope>NUCLEOTIDE SEQUENCE</scope>
    <source>
        <strain evidence="2">NRRL 20472</strain>
    </source>
</reference>
<reference evidence="2" key="1">
    <citation type="journal article" date="2020" name="BMC Genomics">
        <title>Correction to: Identification and distribution of gene clusters required for synthesis of sphingolipid metabolism inhibitors in diverse species of the filamentous fungus Fusarium.</title>
        <authorList>
            <person name="Kim H.S."/>
            <person name="Lohmar J.M."/>
            <person name="Busman M."/>
            <person name="Brown D.W."/>
            <person name="Naumann T.A."/>
            <person name="Divon H.H."/>
            <person name="Lysoe E."/>
            <person name="Uhlig S."/>
            <person name="Proctor R.H."/>
        </authorList>
    </citation>
    <scope>NUCLEOTIDE SEQUENCE</scope>
    <source>
        <strain evidence="2">NRRL 20472</strain>
    </source>
</reference>
<accession>A0A8H4X7X6</accession>
<evidence type="ECO:0000313" key="3">
    <source>
        <dbReference type="Proteomes" id="UP000622797"/>
    </source>
</evidence>
<feature type="compositionally biased region" description="Polar residues" evidence="1">
    <location>
        <begin position="718"/>
        <end position="730"/>
    </location>
</feature>
<gene>
    <name evidence="2" type="ORF">FSARC_7771</name>
</gene>
<keyword evidence="3" id="KW-1185">Reference proteome</keyword>
<sequence length="730" mass="84066">MRPTSGSQDGIWVTNAMLVRAIERFHHVYPVPRRSLSSCPGPMESRRRLGKRHMTAIIPDSRPSPFPWTIELPINLGEWNWEAPAPPRNRHKKKTGVLESFLRWLEDLEHKDGSTTEQTTPTSQTANPSPVGQALVDLNRKLASFHELGDSQALYNVCESYLEQVSDMAKGAISSDDLLLALDPFGRDFKQRATPEVLDNVIARQWVCILQSIEEGRTHRTDDPHGEHMWYRCFETAIHMTAQYPTFHFLDALLRTTRSYERCHLGPKEYLELMQKHIMLEASRTRSNPSNPISTHILRRHVFLSRMFQLKTATHMDVYEQLSKSCLEMAKDGTHRRLIAFHLLLKLAGAAGPQYHVFPSLIRQIHDVQDWTEAEVLQITATRIMNKSTGGFSITQLYKWLGQPSHLHSWAEMTQACLSGTTRKRNNRLKALLYCSDALGHLDSVVKSAHSLPSPAMVAAENPQMLEHETYETVLAKMVRAVQNYHLALMVWDMYNEGLSEPEKLSWHVWMPYMEDIMLDPDLPSNLIWSIASFLPDKASHRLPWYVKGSVRHAIDALENIGNWYMKRPNLTHRMRLRRIENVISRAQAARRGMPQSLMQNLAELLVSDLEMGRMGRKARLRYLVDKTKQFYGEEQARRVAVQLDGWRWTIQNRVGKVMQMPRDERGETPQCVSRPGLEKPRESREEGSLQHTEFEDRETQQEEDDNSFDELMKAQRKTSGPPQGSATTF</sequence>
<feature type="region of interest" description="Disordered" evidence="1">
    <location>
        <begin position="660"/>
        <end position="730"/>
    </location>
</feature>
<organism evidence="2 3">
    <name type="scientific">Fusarium sarcochroum</name>
    <dbReference type="NCBI Taxonomy" id="1208366"/>
    <lineage>
        <taxon>Eukaryota</taxon>
        <taxon>Fungi</taxon>
        <taxon>Dikarya</taxon>
        <taxon>Ascomycota</taxon>
        <taxon>Pezizomycotina</taxon>
        <taxon>Sordariomycetes</taxon>
        <taxon>Hypocreomycetidae</taxon>
        <taxon>Hypocreales</taxon>
        <taxon>Nectriaceae</taxon>
        <taxon>Fusarium</taxon>
        <taxon>Fusarium lateritium species complex</taxon>
    </lineage>
</organism>
<name>A0A8H4X7X6_9HYPO</name>
<dbReference type="OrthoDB" id="5428038at2759"/>
<comment type="caution">
    <text evidence="2">The sequence shown here is derived from an EMBL/GenBank/DDBJ whole genome shotgun (WGS) entry which is preliminary data.</text>
</comment>
<dbReference type="Proteomes" id="UP000622797">
    <property type="component" value="Unassembled WGS sequence"/>
</dbReference>
<proteinExistence type="predicted"/>
<feature type="compositionally biased region" description="Basic and acidic residues" evidence="1">
    <location>
        <begin position="677"/>
        <end position="701"/>
    </location>
</feature>
<dbReference type="AlphaFoldDB" id="A0A8H4X7X6"/>
<evidence type="ECO:0000256" key="1">
    <source>
        <dbReference type="SAM" id="MobiDB-lite"/>
    </source>
</evidence>
<dbReference type="EMBL" id="JABEXW010000419">
    <property type="protein sequence ID" value="KAF4964276.1"/>
    <property type="molecule type" value="Genomic_DNA"/>
</dbReference>
<feature type="compositionally biased region" description="Low complexity" evidence="1">
    <location>
        <begin position="115"/>
        <end position="125"/>
    </location>
</feature>
<evidence type="ECO:0000313" key="2">
    <source>
        <dbReference type="EMBL" id="KAF4964276.1"/>
    </source>
</evidence>
<protein>
    <submittedName>
        <fullName evidence="2">Uncharacterized protein</fullName>
    </submittedName>
</protein>
<feature type="region of interest" description="Disordered" evidence="1">
    <location>
        <begin position="111"/>
        <end position="130"/>
    </location>
</feature>